<dbReference type="Proteomes" id="UP000195569">
    <property type="component" value="Unassembled WGS sequence"/>
</dbReference>
<name>A0A1N7STR0_9BURK</name>
<evidence type="ECO:0000313" key="1">
    <source>
        <dbReference type="EMBL" id="SIT50722.1"/>
    </source>
</evidence>
<dbReference type="AlphaFoldDB" id="A0A1N7STR0"/>
<proteinExistence type="predicted"/>
<gene>
    <name evidence="1" type="ORF">BN2476_930020</name>
</gene>
<dbReference type="EMBL" id="CYGY02000093">
    <property type="protein sequence ID" value="SIT50722.1"/>
    <property type="molecule type" value="Genomic_DNA"/>
</dbReference>
<organism evidence="1 2">
    <name type="scientific">Paraburkholderia piptadeniae</name>
    <dbReference type="NCBI Taxonomy" id="1701573"/>
    <lineage>
        <taxon>Bacteria</taxon>
        <taxon>Pseudomonadati</taxon>
        <taxon>Pseudomonadota</taxon>
        <taxon>Betaproteobacteria</taxon>
        <taxon>Burkholderiales</taxon>
        <taxon>Burkholderiaceae</taxon>
        <taxon>Paraburkholderia</taxon>
    </lineage>
</organism>
<reference evidence="1" key="1">
    <citation type="submission" date="2016-12" db="EMBL/GenBank/DDBJ databases">
        <authorList>
            <person name="Moulin L."/>
        </authorList>
    </citation>
    <scope>NUCLEOTIDE SEQUENCE [LARGE SCALE GENOMIC DNA]</scope>
    <source>
        <strain evidence="1">STM 7183</strain>
    </source>
</reference>
<keyword evidence="2" id="KW-1185">Reference proteome</keyword>
<sequence length="63" mass="7126">MDCAAHFWLLPERVPLRRRDRCGFRPPKSRQLAAPGFAEIPDGALAEQRLYALPGKVPLIKKT</sequence>
<accession>A0A1N7STR0</accession>
<protein>
    <submittedName>
        <fullName evidence="1">Uncharacterized protein</fullName>
    </submittedName>
</protein>
<evidence type="ECO:0000313" key="2">
    <source>
        <dbReference type="Proteomes" id="UP000195569"/>
    </source>
</evidence>
<comment type="caution">
    <text evidence="1">The sequence shown here is derived from an EMBL/GenBank/DDBJ whole genome shotgun (WGS) entry which is preliminary data.</text>
</comment>